<organism evidence="1 2">
    <name type="scientific">Corchorus capsularis</name>
    <name type="common">Jute</name>
    <dbReference type="NCBI Taxonomy" id="210143"/>
    <lineage>
        <taxon>Eukaryota</taxon>
        <taxon>Viridiplantae</taxon>
        <taxon>Streptophyta</taxon>
        <taxon>Embryophyta</taxon>
        <taxon>Tracheophyta</taxon>
        <taxon>Spermatophyta</taxon>
        <taxon>Magnoliopsida</taxon>
        <taxon>eudicotyledons</taxon>
        <taxon>Gunneridae</taxon>
        <taxon>Pentapetalae</taxon>
        <taxon>rosids</taxon>
        <taxon>malvids</taxon>
        <taxon>Malvales</taxon>
        <taxon>Malvaceae</taxon>
        <taxon>Grewioideae</taxon>
        <taxon>Apeibeae</taxon>
        <taxon>Corchorus</taxon>
    </lineage>
</organism>
<protein>
    <submittedName>
        <fullName evidence="1">Uncharacterized protein</fullName>
    </submittedName>
</protein>
<proteinExistence type="predicted"/>
<accession>A0A1R3K9F1</accession>
<dbReference type="AlphaFoldDB" id="A0A1R3K9F1"/>
<dbReference type="Proteomes" id="UP000188268">
    <property type="component" value="Unassembled WGS sequence"/>
</dbReference>
<sequence length="27" mass="2951">MKVCGRPGMMNRTYISGGNAKDYSQGE</sequence>
<dbReference type="EMBL" id="AWWV01006001">
    <property type="protein sequence ID" value="OMP03648.1"/>
    <property type="molecule type" value="Genomic_DNA"/>
</dbReference>
<keyword evidence="2" id="KW-1185">Reference proteome</keyword>
<evidence type="ECO:0000313" key="1">
    <source>
        <dbReference type="EMBL" id="OMP03648.1"/>
    </source>
</evidence>
<dbReference type="Gramene" id="OMP03648">
    <property type="protein sequence ID" value="OMP03648"/>
    <property type="gene ID" value="CCACVL1_02334"/>
</dbReference>
<evidence type="ECO:0000313" key="2">
    <source>
        <dbReference type="Proteomes" id="UP000188268"/>
    </source>
</evidence>
<reference evidence="1 2" key="1">
    <citation type="submission" date="2013-09" db="EMBL/GenBank/DDBJ databases">
        <title>Corchorus capsularis genome sequencing.</title>
        <authorList>
            <person name="Alam M."/>
            <person name="Haque M.S."/>
            <person name="Islam M.S."/>
            <person name="Emdad E.M."/>
            <person name="Islam M.M."/>
            <person name="Ahmed B."/>
            <person name="Halim A."/>
            <person name="Hossen Q.M.M."/>
            <person name="Hossain M.Z."/>
            <person name="Ahmed R."/>
            <person name="Khan M.M."/>
            <person name="Islam R."/>
            <person name="Rashid M.M."/>
            <person name="Khan S.A."/>
            <person name="Rahman M.S."/>
            <person name="Alam M."/>
        </authorList>
    </citation>
    <scope>NUCLEOTIDE SEQUENCE [LARGE SCALE GENOMIC DNA]</scope>
    <source>
        <strain evidence="2">cv. CVL-1</strain>
        <tissue evidence="1">Whole seedling</tissue>
    </source>
</reference>
<feature type="non-terminal residue" evidence="1">
    <location>
        <position position="27"/>
    </location>
</feature>
<name>A0A1R3K9F1_COCAP</name>
<gene>
    <name evidence="1" type="ORF">CCACVL1_02334</name>
</gene>
<comment type="caution">
    <text evidence="1">The sequence shown here is derived from an EMBL/GenBank/DDBJ whole genome shotgun (WGS) entry which is preliminary data.</text>
</comment>